<dbReference type="CDD" id="cd00075">
    <property type="entry name" value="HATPase"/>
    <property type="match status" value="1"/>
</dbReference>
<gene>
    <name evidence="8" type="ORF">H9723_08460</name>
</gene>
<accession>A0A9D2G8T0</accession>
<dbReference type="SMART" id="SM00388">
    <property type="entry name" value="HisKA"/>
    <property type="match status" value="1"/>
</dbReference>
<dbReference type="PANTHER" id="PTHR43711">
    <property type="entry name" value="TWO-COMPONENT HISTIDINE KINASE"/>
    <property type="match status" value="1"/>
</dbReference>
<organism evidence="8 9">
    <name type="scientific">Candidatus Mediterraneibacter stercoravium</name>
    <dbReference type="NCBI Taxonomy" id="2838685"/>
    <lineage>
        <taxon>Bacteria</taxon>
        <taxon>Bacillati</taxon>
        <taxon>Bacillota</taxon>
        <taxon>Clostridia</taxon>
        <taxon>Lachnospirales</taxon>
        <taxon>Lachnospiraceae</taxon>
        <taxon>Mediterraneibacter</taxon>
    </lineage>
</organism>
<dbReference type="InterPro" id="IPR004358">
    <property type="entry name" value="Sig_transdc_His_kin-like_C"/>
</dbReference>
<proteinExistence type="predicted"/>
<keyword evidence="6" id="KW-0902">Two-component regulatory system</keyword>
<dbReference type="PRINTS" id="PR00344">
    <property type="entry name" value="BCTRLSENSOR"/>
</dbReference>
<dbReference type="InterPro" id="IPR036890">
    <property type="entry name" value="HATPase_C_sf"/>
</dbReference>
<evidence type="ECO:0000256" key="3">
    <source>
        <dbReference type="ARBA" id="ARBA00022553"/>
    </source>
</evidence>
<evidence type="ECO:0000256" key="4">
    <source>
        <dbReference type="ARBA" id="ARBA00022679"/>
    </source>
</evidence>
<dbReference type="CDD" id="cd00082">
    <property type="entry name" value="HisKA"/>
    <property type="match status" value="1"/>
</dbReference>
<dbReference type="Proteomes" id="UP000824116">
    <property type="component" value="Unassembled WGS sequence"/>
</dbReference>
<evidence type="ECO:0000256" key="5">
    <source>
        <dbReference type="ARBA" id="ARBA00022777"/>
    </source>
</evidence>
<dbReference type="InterPro" id="IPR036097">
    <property type="entry name" value="HisK_dim/P_sf"/>
</dbReference>
<evidence type="ECO:0000313" key="9">
    <source>
        <dbReference type="Proteomes" id="UP000824116"/>
    </source>
</evidence>
<dbReference type="InterPro" id="IPR003594">
    <property type="entry name" value="HATPase_dom"/>
</dbReference>
<dbReference type="InterPro" id="IPR003661">
    <property type="entry name" value="HisK_dim/P_dom"/>
</dbReference>
<keyword evidence="5 8" id="KW-0418">Kinase</keyword>
<dbReference type="EC" id="2.7.13.3" evidence="2"/>
<comment type="caution">
    <text evidence="8">The sequence shown here is derived from an EMBL/GenBank/DDBJ whole genome shotgun (WGS) entry which is preliminary data.</text>
</comment>
<name>A0A9D2G8T0_9FIRM</name>
<evidence type="ECO:0000256" key="6">
    <source>
        <dbReference type="ARBA" id="ARBA00023012"/>
    </source>
</evidence>
<dbReference type="PROSITE" id="PS50109">
    <property type="entry name" value="HIS_KIN"/>
    <property type="match status" value="1"/>
</dbReference>
<dbReference type="InterPro" id="IPR005467">
    <property type="entry name" value="His_kinase_dom"/>
</dbReference>
<dbReference type="PANTHER" id="PTHR43711:SF1">
    <property type="entry name" value="HISTIDINE KINASE 1"/>
    <property type="match status" value="1"/>
</dbReference>
<dbReference type="Pfam" id="PF02518">
    <property type="entry name" value="HATPase_c"/>
    <property type="match status" value="1"/>
</dbReference>
<protein>
    <recommendedName>
        <fullName evidence="2">histidine kinase</fullName>
        <ecNumber evidence="2">2.7.13.3</ecNumber>
    </recommendedName>
</protein>
<keyword evidence="3" id="KW-0597">Phosphoprotein</keyword>
<reference evidence="8" key="1">
    <citation type="journal article" date="2021" name="PeerJ">
        <title>Extensive microbial diversity within the chicken gut microbiome revealed by metagenomics and culture.</title>
        <authorList>
            <person name="Gilroy R."/>
            <person name="Ravi A."/>
            <person name="Getino M."/>
            <person name="Pursley I."/>
            <person name="Horton D.L."/>
            <person name="Alikhan N.F."/>
            <person name="Baker D."/>
            <person name="Gharbi K."/>
            <person name="Hall N."/>
            <person name="Watson M."/>
            <person name="Adriaenssens E.M."/>
            <person name="Foster-Nyarko E."/>
            <person name="Jarju S."/>
            <person name="Secka A."/>
            <person name="Antonio M."/>
            <person name="Oren A."/>
            <person name="Chaudhuri R.R."/>
            <person name="La Ragione R."/>
            <person name="Hildebrand F."/>
            <person name="Pallen M.J."/>
        </authorList>
    </citation>
    <scope>NUCLEOTIDE SEQUENCE</scope>
    <source>
        <strain evidence="8">CHK196-3914</strain>
    </source>
</reference>
<dbReference type="Pfam" id="PF00512">
    <property type="entry name" value="HisKA"/>
    <property type="match status" value="1"/>
</dbReference>
<evidence type="ECO:0000259" key="7">
    <source>
        <dbReference type="PROSITE" id="PS50109"/>
    </source>
</evidence>
<evidence type="ECO:0000256" key="2">
    <source>
        <dbReference type="ARBA" id="ARBA00012438"/>
    </source>
</evidence>
<dbReference type="InterPro" id="IPR050736">
    <property type="entry name" value="Sensor_HK_Regulatory"/>
</dbReference>
<sequence>MISLGSKHTFALLNRMLDDAAAGTFRESDYNETELSRLESKWMRFLSASTLSQANLEQERRSIQGLISDISHQVKTPIANLRLYEDILEERLDGDDRELVRHLIRETELLEFLIHSLVKISRLESGTIQLSPEIQPLSPLLADAQERVESKCIKKNVTLDSTGQKDNIFACFDRKWTAEALYNILDNAVKYTPPGSTVTVRTEEYPMFVRIRIADQGPGVTEDEIPHLFERFYRSPRFHEKEGVGLGLYLSREIIRKEGGYIRVCAKPGQSSAASEAGHGAEFSVYLRKTDSPVTVRS</sequence>
<dbReference type="SUPFAM" id="SSF47384">
    <property type="entry name" value="Homodimeric domain of signal transducing histidine kinase"/>
    <property type="match status" value="1"/>
</dbReference>
<dbReference type="EMBL" id="DXAY01000194">
    <property type="protein sequence ID" value="HIZ75253.1"/>
    <property type="molecule type" value="Genomic_DNA"/>
</dbReference>
<evidence type="ECO:0000256" key="1">
    <source>
        <dbReference type="ARBA" id="ARBA00000085"/>
    </source>
</evidence>
<dbReference type="Gene3D" id="3.30.565.10">
    <property type="entry name" value="Histidine kinase-like ATPase, C-terminal domain"/>
    <property type="match status" value="1"/>
</dbReference>
<comment type="catalytic activity">
    <reaction evidence="1">
        <text>ATP + protein L-histidine = ADP + protein N-phospho-L-histidine.</text>
        <dbReference type="EC" id="2.7.13.3"/>
    </reaction>
</comment>
<dbReference type="SUPFAM" id="SSF55874">
    <property type="entry name" value="ATPase domain of HSP90 chaperone/DNA topoisomerase II/histidine kinase"/>
    <property type="match status" value="1"/>
</dbReference>
<dbReference type="AlphaFoldDB" id="A0A9D2G8T0"/>
<dbReference type="SMART" id="SM00387">
    <property type="entry name" value="HATPase_c"/>
    <property type="match status" value="1"/>
</dbReference>
<reference evidence="8" key="2">
    <citation type="submission" date="2021-04" db="EMBL/GenBank/DDBJ databases">
        <authorList>
            <person name="Gilroy R."/>
        </authorList>
    </citation>
    <scope>NUCLEOTIDE SEQUENCE</scope>
    <source>
        <strain evidence="8">CHK196-3914</strain>
    </source>
</reference>
<evidence type="ECO:0000313" key="8">
    <source>
        <dbReference type="EMBL" id="HIZ75253.1"/>
    </source>
</evidence>
<feature type="domain" description="Histidine kinase" evidence="7">
    <location>
        <begin position="69"/>
        <end position="291"/>
    </location>
</feature>
<keyword evidence="4" id="KW-0808">Transferase</keyword>
<dbReference type="GO" id="GO:0000155">
    <property type="term" value="F:phosphorelay sensor kinase activity"/>
    <property type="evidence" value="ECO:0007669"/>
    <property type="project" value="InterPro"/>
</dbReference>
<dbReference type="Gene3D" id="1.10.287.130">
    <property type="match status" value="1"/>
</dbReference>